<protein>
    <recommendedName>
        <fullName evidence="2">VTT domain-containing protein</fullName>
    </recommendedName>
</protein>
<evidence type="ECO:0000256" key="1">
    <source>
        <dbReference type="SAM" id="Phobius"/>
    </source>
</evidence>
<accession>A0ABS7RN07</accession>
<evidence type="ECO:0000313" key="4">
    <source>
        <dbReference type="Proteomes" id="UP000754710"/>
    </source>
</evidence>
<dbReference type="InterPro" id="IPR032816">
    <property type="entry name" value="VTT_dom"/>
</dbReference>
<feature type="transmembrane region" description="Helical" evidence="1">
    <location>
        <begin position="94"/>
        <end position="119"/>
    </location>
</feature>
<dbReference type="Pfam" id="PF09335">
    <property type="entry name" value="VTT_dom"/>
    <property type="match status" value="1"/>
</dbReference>
<proteinExistence type="predicted"/>
<evidence type="ECO:0000313" key="3">
    <source>
        <dbReference type="EMBL" id="MBY9076440.1"/>
    </source>
</evidence>
<name>A0ABS7RN07_9ACTN</name>
<sequence length="156" mass="16911">MRELLSLLAIGFTSALFPLVNIEAYISVRAAVSGVGPVWLLSLAAALGQMVGKYLWYRLGASSLGWGWVRRKIDKPSQRARLELWRRRTDSRPFLAGCLVFVSAVVGLPPFAVLSVVAGQLGMHLALFLGVGLAGRWLRFAAILGGVGWLEHLGVL</sequence>
<feature type="transmembrane region" description="Helical" evidence="1">
    <location>
        <begin position="125"/>
        <end position="150"/>
    </location>
</feature>
<keyword evidence="4" id="KW-1185">Reference proteome</keyword>
<comment type="caution">
    <text evidence="3">The sequence shown here is derived from an EMBL/GenBank/DDBJ whole genome shotgun (WGS) entry which is preliminary data.</text>
</comment>
<organism evidence="3 4">
    <name type="scientific">Nocardioides jiangsuensis</name>
    <dbReference type="NCBI Taxonomy" id="2866161"/>
    <lineage>
        <taxon>Bacteria</taxon>
        <taxon>Bacillati</taxon>
        <taxon>Actinomycetota</taxon>
        <taxon>Actinomycetes</taxon>
        <taxon>Propionibacteriales</taxon>
        <taxon>Nocardioidaceae</taxon>
        <taxon>Nocardioides</taxon>
    </lineage>
</organism>
<evidence type="ECO:0000259" key="2">
    <source>
        <dbReference type="Pfam" id="PF09335"/>
    </source>
</evidence>
<keyword evidence="1" id="KW-0472">Membrane</keyword>
<dbReference type="Proteomes" id="UP000754710">
    <property type="component" value="Unassembled WGS sequence"/>
</dbReference>
<feature type="domain" description="VTT" evidence="2">
    <location>
        <begin position="30"/>
        <end position="140"/>
    </location>
</feature>
<dbReference type="EMBL" id="JAIEZQ010000003">
    <property type="protein sequence ID" value="MBY9076440.1"/>
    <property type="molecule type" value="Genomic_DNA"/>
</dbReference>
<gene>
    <name evidence="3" type="ORF">K1X13_16520</name>
</gene>
<keyword evidence="1" id="KW-1133">Transmembrane helix</keyword>
<keyword evidence="1" id="KW-0812">Transmembrane</keyword>
<dbReference type="RefSeq" id="WP_221026244.1">
    <property type="nucleotide sequence ID" value="NZ_JAIEZQ010000003.1"/>
</dbReference>
<reference evidence="3 4" key="1">
    <citation type="submission" date="2021-08" db="EMBL/GenBank/DDBJ databases">
        <title>Nocardioides bacterium WL0053 sp. nov., isolated from the sediment.</title>
        <authorList>
            <person name="Wang L."/>
            <person name="Zhang D."/>
            <person name="Zhang A."/>
        </authorList>
    </citation>
    <scope>NUCLEOTIDE SEQUENCE [LARGE SCALE GENOMIC DNA]</scope>
    <source>
        <strain evidence="3 4">WL0053</strain>
    </source>
</reference>